<keyword evidence="2" id="KW-1185">Reference proteome</keyword>
<dbReference type="AlphaFoldDB" id="W7MVB4"/>
<dbReference type="EMBL" id="DS022256">
    <property type="protein sequence ID" value="EWG51739.1"/>
    <property type="molecule type" value="Genomic_DNA"/>
</dbReference>
<sequence length="212" mass="24796">MFSARSAFPFGTRLPYWTLPKRATLCNFQSLASAPCKRGISLQPSKPLRVKNDPWRQDRFIENDKLTQLRLRRGLGITFIPASDKLLAQQCREEQIKRGHYPRDIPGKGRSEAGFYVSSAVADLFIKKTPSEVAKEQWFFKVNKKYYCMEPVYIEQMYRFYGEGDMEPQGDIDLLVEKYINEYLKKKDKDFRGRTTQEIIELFRGPQTMEIA</sequence>
<name>W7MVB4_GIBM7</name>
<gene>
    <name evidence="1" type="ORF">FVEG_16845</name>
</gene>
<organism evidence="1 2">
    <name type="scientific">Gibberella moniliformis (strain M3125 / FGSC 7600)</name>
    <name type="common">Maize ear and stalk rot fungus</name>
    <name type="synonym">Fusarium verticillioides</name>
    <dbReference type="NCBI Taxonomy" id="334819"/>
    <lineage>
        <taxon>Eukaryota</taxon>
        <taxon>Fungi</taxon>
        <taxon>Dikarya</taxon>
        <taxon>Ascomycota</taxon>
        <taxon>Pezizomycotina</taxon>
        <taxon>Sordariomycetes</taxon>
        <taxon>Hypocreomycetidae</taxon>
        <taxon>Hypocreales</taxon>
        <taxon>Nectriaceae</taxon>
        <taxon>Fusarium</taxon>
        <taxon>Fusarium fujikuroi species complex</taxon>
    </lineage>
</organism>
<reference evidence="1 2" key="1">
    <citation type="journal article" date="2010" name="Nature">
        <title>Comparative genomics reveals mobile pathogenicity chromosomes in Fusarium.</title>
        <authorList>
            <person name="Ma L.J."/>
            <person name="van der Does H.C."/>
            <person name="Borkovich K.A."/>
            <person name="Coleman J.J."/>
            <person name="Daboussi M.J."/>
            <person name="Di Pietro A."/>
            <person name="Dufresne M."/>
            <person name="Freitag M."/>
            <person name="Grabherr M."/>
            <person name="Henrissat B."/>
            <person name="Houterman P.M."/>
            <person name="Kang S."/>
            <person name="Shim W.B."/>
            <person name="Woloshuk C."/>
            <person name="Xie X."/>
            <person name="Xu J.R."/>
            <person name="Antoniw J."/>
            <person name="Baker S.E."/>
            <person name="Bluhm B.H."/>
            <person name="Breakspear A."/>
            <person name="Brown D.W."/>
            <person name="Butchko R.A."/>
            <person name="Chapman S."/>
            <person name="Coulson R."/>
            <person name="Coutinho P.M."/>
            <person name="Danchin E.G."/>
            <person name="Diener A."/>
            <person name="Gale L.R."/>
            <person name="Gardiner D.M."/>
            <person name="Goff S."/>
            <person name="Hammond-Kosack K.E."/>
            <person name="Hilburn K."/>
            <person name="Hua-Van A."/>
            <person name="Jonkers W."/>
            <person name="Kazan K."/>
            <person name="Kodira C.D."/>
            <person name="Koehrsen M."/>
            <person name="Kumar L."/>
            <person name="Lee Y.H."/>
            <person name="Li L."/>
            <person name="Manners J.M."/>
            <person name="Miranda-Saavedra D."/>
            <person name="Mukherjee M."/>
            <person name="Park G."/>
            <person name="Park J."/>
            <person name="Park S.Y."/>
            <person name="Proctor R.H."/>
            <person name="Regev A."/>
            <person name="Ruiz-Roldan M.C."/>
            <person name="Sain D."/>
            <person name="Sakthikumar S."/>
            <person name="Sykes S."/>
            <person name="Schwartz D.C."/>
            <person name="Turgeon B.G."/>
            <person name="Wapinski I."/>
            <person name="Yoder O."/>
            <person name="Young S."/>
            <person name="Zeng Q."/>
            <person name="Zhou S."/>
            <person name="Galagan J."/>
            <person name="Cuomo C.A."/>
            <person name="Kistler H.C."/>
            <person name="Rep M."/>
        </authorList>
    </citation>
    <scope>NUCLEOTIDE SEQUENCE [LARGE SCALE GENOMIC DNA]</scope>
    <source>
        <strain evidence="2">M3125 / FGSC 7600</strain>
    </source>
</reference>
<dbReference type="EMBL" id="CM000588">
    <property type="protein sequence ID" value="EWG51739.1"/>
    <property type="molecule type" value="Genomic_DNA"/>
</dbReference>
<dbReference type="VEuPathDB" id="FungiDB:FVEG_16845"/>
<evidence type="ECO:0000313" key="2">
    <source>
        <dbReference type="Proteomes" id="UP000009096"/>
    </source>
</evidence>
<dbReference type="GeneID" id="30073721"/>
<proteinExistence type="predicted"/>
<evidence type="ECO:0000313" key="1">
    <source>
        <dbReference type="EMBL" id="EWG51739.1"/>
    </source>
</evidence>
<dbReference type="KEGG" id="fvr:FVEG_16845"/>
<protein>
    <submittedName>
        <fullName evidence="1">Uncharacterized protein</fullName>
    </submittedName>
</protein>
<dbReference type="RefSeq" id="XP_018757930.1">
    <property type="nucleotide sequence ID" value="XM_018906084.1"/>
</dbReference>
<dbReference type="Proteomes" id="UP000009096">
    <property type="component" value="Chromosome 11"/>
</dbReference>
<accession>W7MVB4</accession>